<reference evidence="1 2" key="1">
    <citation type="submission" date="2023-03" db="EMBL/GenBank/DDBJ databases">
        <title>Speciation in Pyrococcus: adaptation to high temperature as a mechanism.</title>
        <authorList>
            <person name="Gu J."/>
        </authorList>
    </citation>
    <scope>NUCLEOTIDE SEQUENCE [LARGE SCALE GENOMIC DNA]</scope>
    <source>
        <strain evidence="1 2">LMOA34</strain>
    </source>
</reference>
<name>A0ABV4T420_9EURY</name>
<organism evidence="1 2">
    <name type="scientific">Pyrococcus kukulkanii</name>
    <dbReference type="NCBI Taxonomy" id="1609559"/>
    <lineage>
        <taxon>Archaea</taxon>
        <taxon>Methanobacteriati</taxon>
        <taxon>Methanobacteriota</taxon>
        <taxon>Thermococci</taxon>
        <taxon>Thermococcales</taxon>
        <taxon>Thermococcaceae</taxon>
        <taxon>Pyrococcus</taxon>
    </lineage>
</organism>
<dbReference type="EMBL" id="JARRIG010000005">
    <property type="protein sequence ID" value="MFA4804617.1"/>
    <property type="molecule type" value="Genomic_DNA"/>
</dbReference>
<protein>
    <submittedName>
        <fullName evidence="1">DUF6516 family protein</fullName>
    </submittedName>
</protein>
<evidence type="ECO:0000313" key="1">
    <source>
        <dbReference type="EMBL" id="MFA4804617.1"/>
    </source>
</evidence>
<dbReference type="InterPro" id="IPR045397">
    <property type="entry name" value="TumE-like"/>
</dbReference>
<dbReference type="Proteomes" id="UP001571980">
    <property type="component" value="Unassembled WGS sequence"/>
</dbReference>
<accession>A0ABV4T420</accession>
<proteinExistence type="predicted"/>
<gene>
    <name evidence="1" type="ORF">P8X34_07705</name>
</gene>
<evidence type="ECO:0000313" key="2">
    <source>
        <dbReference type="Proteomes" id="UP001571980"/>
    </source>
</evidence>
<comment type="caution">
    <text evidence="1">The sequence shown here is derived from an EMBL/GenBank/DDBJ whole genome shotgun (WGS) entry which is preliminary data.</text>
</comment>
<dbReference type="RefSeq" id="WP_372823866.1">
    <property type="nucleotide sequence ID" value="NZ_JARRIC010000003.1"/>
</dbReference>
<sequence>MFRELELLEFKIRAELIDGSVLYIKEFVSEDEYKYSFQWQKGNKLLIRWDNAPHHKQIETFPHHKHIESPENIYPSTELSLEDVLKAIERQLYQRDPKQGSPRS</sequence>
<keyword evidence="2" id="KW-1185">Reference proteome</keyword>
<dbReference type="Pfam" id="PF20126">
    <property type="entry name" value="TumE"/>
    <property type="match status" value="1"/>
</dbReference>